<dbReference type="AlphaFoldDB" id="A0A931NH06"/>
<protein>
    <recommendedName>
        <fullName evidence="3">Type IV pilus assembly protein PilX</fullName>
    </recommendedName>
</protein>
<evidence type="ECO:0000313" key="2">
    <source>
        <dbReference type="Proteomes" id="UP000613266"/>
    </source>
</evidence>
<dbReference type="RefSeq" id="WP_198109619.1">
    <property type="nucleotide sequence ID" value="NZ_JAEDAK010000002.1"/>
</dbReference>
<accession>A0A931NH06</accession>
<keyword evidence="2" id="KW-1185">Reference proteome</keyword>
<comment type="caution">
    <text evidence="1">The sequence shown here is derived from an EMBL/GenBank/DDBJ whole genome shotgun (WGS) entry which is preliminary data.</text>
</comment>
<name>A0A931NH06_9BURK</name>
<evidence type="ECO:0008006" key="3">
    <source>
        <dbReference type="Google" id="ProtNLM"/>
    </source>
</evidence>
<dbReference type="Proteomes" id="UP000613266">
    <property type="component" value="Unassembled WGS sequence"/>
</dbReference>
<proteinExistence type="predicted"/>
<organism evidence="1 2">
    <name type="scientific">Inhella proteolytica</name>
    <dbReference type="NCBI Taxonomy" id="2795029"/>
    <lineage>
        <taxon>Bacteria</taxon>
        <taxon>Pseudomonadati</taxon>
        <taxon>Pseudomonadota</taxon>
        <taxon>Betaproteobacteria</taxon>
        <taxon>Burkholderiales</taxon>
        <taxon>Sphaerotilaceae</taxon>
        <taxon>Inhella</taxon>
    </lineage>
</organism>
<gene>
    <name evidence="1" type="ORF">I7X39_03715</name>
</gene>
<reference evidence="1" key="1">
    <citation type="submission" date="2020-12" db="EMBL/GenBank/DDBJ databases">
        <title>The genome sequence of Inhella sp. 1Y17.</title>
        <authorList>
            <person name="Liu Y."/>
        </authorList>
    </citation>
    <scope>NUCLEOTIDE SEQUENCE</scope>
    <source>
        <strain evidence="1">1Y17</strain>
    </source>
</reference>
<sequence>MLALIALVALSLAAVGLMRTMLATNQVAGNLAFQQSAAQAAQVGVETAMAWLDQQARAFTEVVPASGALPAQLGQANRLSNHILKGASEPIAYRATRQDPIPGQSWEAFWAVQKAANFVNELPPDANGNKVSYLIHRLCVNQGKRESMGSNCELAPYRKVDERGSMSSPTGIPAAREALYRITVRVEGPRNAVSFTQTIISI</sequence>
<evidence type="ECO:0000313" key="1">
    <source>
        <dbReference type="EMBL" id="MBH9576005.1"/>
    </source>
</evidence>
<dbReference type="EMBL" id="JAEDAK010000002">
    <property type="protein sequence ID" value="MBH9576005.1"/>
    <property type="molecule type" value="Genomic_DNA"/>
</dbReference>